<feature type="region of interest" description="Disordered" evidence="2">
    <location>
        <begin position="346"/>
        <end position="370"/>
    </location>
</feature>
<accession>A0AA43QM14</accession>
<feature type="compositionally biased region" description="Low complexity" evidence="2">
    <location>
        <begin position="44"/>
        <end position="54"/>
    </location>
</feature>
<evidence type="ECO:0000313" key="3">
    <source>
        <dbReference type="EMBL" id="MDI1487819.1"/>
    </source>
</evidence>
<feature type="coiled-coil region" evidence="1">
    <location>
        <begin position="177"/>
        <end position="253"/>
    </location>
</feature>
<name>A0AA43QM14_9LECA</name>
<keyword evidence="4" id="KW-1185">Reference proteome</keyword>
<feature type="region of interest" description="Disordered" evidence="2">
    <location>
        <begin position="1"/>
        <end position="71"/>
    </location>
</feature>
<gene>
    <name evidence="3" type="ORF">OHK93_007092</name>
</gene>
<feature type="region of interest" description="Disordered" evidence="2">
    <location>
        <begin position="530"/>
        <end position="550"/>
    </location>
</feature>
<evidence type="ECO:0000256" key="2">
    <source>
        <dbReference type="SAM" id="MobiDB-lite"/>
    </source>
</evidence>
<dbReference type="EMBL" id="JAPUFD010000006">
    <property type="protein sequence ID" value="MDI1487819.1"/>
    <property type="molecule type" value="Genomic_DNA"/>
</dbReference>
<dbReference type="AlphaFoldDB" id="A0AA43QM14"/>
<reference evidence="3" key="1">
    <citation type="journal article" date="2023" name="Genome Biol. Evol.">
        <title>First Whole Genome Sequence and Flow Cytometry Genome Size Data for the Lichen-Forming Fungus Ramalina farinacea (Ascomycota).</title>
        <authorList>
            <person name="Llewellyn T."/>
            <person name="Mian S."/>
            <person name="Hill R."/>
            <person name="Leitch I.J."/>
            <person name="Gaya E."/>
        </authorList>
    </citation>
    <scope>NUCLEOTIDE SEQUENCE</scope>
    <source>
        <strain evidence="3">LIQ254RAFAR</strain>
    </source>
</reference>
<protein>
    <submittedName>
        <fullName evidence="3">Uncharacterized protein</fullName>
    </submittedName>
</protein>
<dbReference type="PANTHER" id="PTHR42041:SF1">
    <property type="entry name" value="DNA ENDONUCLEASE ACTIVATOR CTP1 C-TERMINAL DOMAIN-CONTAINING PROTEIN"/>
    <property type="match status" value="1"/>
</dbReference>
<sequence length="550" mass="62430">MEPVYQFPASPGTPLWPVSPERVNRQAAPQQEHQRLYQHRLAHSPSLPSSMPFLLDDRNSDYGHSRGSSEVQGKVAQFNGLAKEAAQRRKDNEAALKRAILGREEAEGESRRLRDGNDRLRMEVEEGRSRERRVGERLEAVQEELQRTRETQAHERHVFEKEVRRARKEAFKSSSTLVNMQEELKTARNRYTLMREEMESQRRMRVEKEQETFHVQCQLSELQKELEVLKDVLSGAEEERDVLKRTLEDEAIEKAATQGAIALPSPGASENHSSPRKRRREERESLKENLDPLLVADEDEVFICLTQDLRREKRLRTKAEEEAHFLHMECQFGICSCRMADKQDTKEVPGAGGEDVTEPPIQNSQEGEQDVEMDRESMPLETAVLSSPTEGGTQAVEEARKSDVVFSPLSGTFSKTFVSEDPKAGQHEQVATEQLWMRDLHATEQVCESESQDQEILPLTPRPLPNPPVQQPRTIHTTTRFTSSVPLQPDDVVFSHAPNTPGGISREAALEQIRLRRGRARSFAAGLGRTPVKSAEVTRRQISAPVGKTH</sequence>
<proteinExistence type="predicted"/>
<dbReference type="PANTHER" id="PTHR42041">
    <property type="entry name" value="DNA ENDONUCLEASE ACTIVATOR CTP1 C-TERMINAL DOMAIN-CONTAINING PROTEIN"/>
    <property type="match status" value="1"/>
</dbReference>
<keyword evidence="1" id="KW-0175">Coiled coil</keyword>
<feature type="coiled-coil region" evidence="1">
    <location>
        <begin position="103"/>
        <end position="151"/>
    </location>
</feature>
<dbReference type="Proteomes" id="UP001161017">
    <property type="component" value="Unassembled WGS sequence"/>
</dbReference>
<feature type="compositionally biased region" description="Basic and acidic residues" evidence="2">
    <location>
        <begin position="55"/>
        <end position="64"/>
    </location>
</feature>
<evidence type="ECO:0000256" key="1">
    <source>
        <dbReference type="SAM" id="Coils"/>
    </source>
</evidence>
<comment type="caution">
    <text evidence="3">The sequence shown here is derived from an EMBL/GenBank/DDBJ whole genome shotgun (WGS) entry which is preliminary data.</text>
</comment>
<organism evidence="3 4">
    <name type="scientific">Ramalina farinacea</name>
    <dbReference type="NCBI Taxonomy" id="258253"/>
    <lineage>
        <taxon>Eukaryota</taxon>
        <taxon>Fungi</taxon>
        <taxon>Dikarya</taxon>
        <taxon>Ascomycota</taxon>
        <taxon>Pezizomycotina</taxon>
        <taxon>Lecanoromycetes</taxon>
        <taxon>OSLEUM clade</taxon>
        <taxon>Lecanoromycetidae</taxon>
        <taxon>Lecanorales</taxon>
        <taxon>Lecanorineae</taxon>
        <taxon>Ramalinaceae</taxon>
        <taxon>Ramalina</taxon>
    </lineage>
</organism>
<feature type="region of interest" description="Disordered" evidence="2">
    <location>
        <begin position="257"/>
        <end position="285"/>
    </location>
</feature>
<evidence type="ECO:0000313" key="4">
    <source>
        <dbReference type="Proteomes" id="UP001161017"/>
    </source>
</evidence>